<evidence type="ECO:0000313" key="1">
    <source>
        <dbReference type="EMBL" id="CNI69256.1"/>
    </source>
</evidence>
<comment type="caution">
    <text evidence="1">The sequence shown here is derived from an EMBL/GenBank/DDBJ whole genome shotgun (WGS) entry which is preliminary data.</text>
</comment>
<name>A0AA36LQF5_YERMO</name>
<protein>
    <submittedName>
        <fullName evidence="1">Uncharacterized protein</fullName>
    </submittedName>
</protein>
<dbReference type="AlphaFoldDB" id="A0AA36LQF5"/>
<dbReference type="Proteomes" id="UP000040841">
    <property type="component" value="Unassembled WGS sequence"/>
</dbReference>
<proteinExistence type="predicted"/>
<reference evidence="1 2" key="1">
    <citation type="submission" date="2015-03" db="EMBL/GenBank/DDBJ databases">
        <authorList>
            <consortium name="Pathogen Informatics"/>
            <person name="Murphy D."/>
        </authorList>
    </citation>
    <scope>NUCLEOTIDE SEQUENCE [LARGE SCALE GENOMIC DNA]</scope>
    <source>
        <strain evidence="1 2">FE82747</strain>
    </source>
</reference>
<dbReference type="RefSeq" id="WP_099466041.1">
    <property type="nucleotide sequence ID" value="NZ_CABHYS010000009.1"/>
</dbReference>
<dbReference type="GeneID" id="57916547"/>
<organism evidence="1 2">
    <name type="scientific">Yersinia mollaretii</name>
    <dbReference type="NCBI Taxonomy" id="33060"/>
    <lineage>
        <taxon>Bacteria</taxon>
        <taxon>Pseudomonadati</taxon>
        <taxon>Pseudomonadota</taxon>
        <taxon>Gammaproteobacteria</taxon>
        <taxon>Enterobacterales</taxon>
        <taxon>Yersiniaceae</taxon>
        <taxon>Yersinia</taxon>
    </lineage>
</organism>
<evidence type="ECO:0000313" key="2">
    <source>
        <dbReference type="Proteomes" id="UP000040841"/>
    </source>
</evidence>
<sequence>MKSMNNEGKVLLDDVMDDIRKEIKSIVNHYTGASPSIELTVNQDCAAFHFLLDDNIEVKVTLSPTLNLIPPTTN</sequence>
<accession>A0AA36LQF5</accession>
<gene>
    <name evidence="1" type="ORF">ERS008502_04001</name>
</gene>
<dbReference type="EMBL" id="CQBM01000017">
    <property type="protein sequence ID" value="CNI69256.1"/>
    <property type="molecule type" value="Genomic_DNA"/>
</dbReference>